<dbReference type="GO" id="GO:0005886">
    <property type="term" value="C:plasma membrane"/>
    <property type="evidence" value="ECO:0007669"/>
    <property type="project" value="UniProtKB-SubCell"/>
</dbReference>
<keyword evidence="2 3" id="KW-0472">Membrane</keyword>
<comment type="similarity">
    <text evidence="1 2">Belongs to the outer membrane factor (OMF) (TC 1.B.17) family.</text>
</comment>
<keyword evidence="2" id="KW-0449">Lipoprotein</keyword>
<dbReference type="Pfam" id="PF02321">
    <property type="entry name" value="OEP"/>
    <property type="match status" value="2"/>
</dbReference>
<keyword evidence="2 3" id="KW-0812">Transmembrane</keyword>
<accession>A0A840FWL5</accession>
<dbReference type="SUPFAM" id="SSF56954">
    <property type="entry name" value="Outer membrane efflux proteins (OEP)"/>
    <property type="match status" value="1"/>
</dbReference>
<keyword evidence="5" id="KW-1185">Reference proteome</keyword>
<gene>
    <name evidence="4" type="ORF">GGD90_000834</name>
</gene>
<dbReference type="InterPro" id="IPR003423">
    <property type="entry name" value="OMP_efflux"/>
</dbReference>
<dbReference type="InterPro" id="IPR010131">
    <property type="entry name" value="MdtP/NodT-like"/>
</dbReference>
<comment type="caution">
    <text evidence="4">The sequence shown here is derived from an EMBL/GenBank/DDBJ whole genome shotgun (WGS) entry which is preliminary data.</text>
</comment>
<comment type="subcellular location">
    <subcellularLocation>
        <location evidence="2">Cell membrane</location>
        <topology evidence="2">Lipid-anchor</topology>
    </subcellularLocation>
</comment>
<protein>
    <submittedName>
        <fullName evidence="4">Multidrug efflux system outer membrane protein</fullName>
    </submittedName>
</protein>
<dbReference type="PANTHER" id="PTHR30203">
    <property type="entry name" value="OUTER MEMBRANE CATION EFFLUX PROTEIN"/>
    <property type="match status" value="1"/>
</dbReference>
<dbReference type="NCBIfam" id="TIGR01845">
    <property type="entry name" value="outer_NodT"/>
    <property type="match status" value="1"/>
</dbReference>
<keyword evidence="2" id="KW-0564">Palmitate</keyword>
<evidence type="ECO:0000256" key="2">
    <source>
        <dbReference type="RuleBase" id="RU362097"/>
    </source>
</evidence>
<evidence type="ECO:0000256" key="3">
    <source>
        <dbReference type="SAM" id="Phobius"/>
    </source>
</evidence>
<keyword evidence="2" id="KW-1134">Transmembrane beta strand</keyword>
<reference evidence="4 5" key="1">
    <citation type="submission" date="2020-08" db="EMBL/GenBank/DDBJ databases">
        <title>Genome sequencing of Purple Non-Sulfur Bacteria from various extreme environments.</title>
        <authorList>
            <person name="Mayer M."/>
        </authorList>
    </citation>
    <scope>NUCLEOTIDE SEQUENCE [LARGE SCALE GENOMIC DNA]</scope>
    <source>
        <strain evidence="4 5">2761</strain>
    </source>
</reference>
<evidence type="ECO:0000256" key="1">
    <source>
        <dbReference type="ARBA" id="ARBA00007613"/>
    </source>
</evidence>
<proteinExistence type="inferred from homology"/>
<dbReference type="Gene3D" id="1.20.1600.10">
    <property type="entry name" value="Outer membrane efflux proteins (OEP)"/>
    <property type="match status" value="1"/>
</dbReference>
<organism evidence="4 5">
    <name type="scientific">Rhodocyclus tenuis</name>
    <name type="common">Rhodospirillum tenue</name>
    <dbReference type="NCBI Taxonomy" id="1066"/>
    <lineage>
        <taxon>Bacteria</taxon>
        <taxon>Pseudomonadati</taxon>
        <taxon>Pseudomonadota</taxon>
        <taxon>Betaproteobacteria</taxon>
        <taxon>Rhodocyclales</taxon>
        <taxon>Rhodocyclaceae</taxon>
        <taxon>Rhodocyclus</taxon>
    </lineage>
</organism>
<dbReference type="Gene3D" id="2.20.200.10">
    <property type="entry name" value="Outer membrane efflux proteins (OEP)"/>
    <property type="match status" value="1"/>
</dbReference>
<dbReference type="GO" id="GO:0015562">
    <property type="term" value="F:efflux transmembrane transporter activity"/>
    <property type="evidence" value="ECO:0007669"/>
    <property type="project" value="InterPro"/>
</dbReference>
<evidence type="ECO:0000313" key="5">
    <source>
        <dbReference type="Proteomes" id="UP000587070"/>
    </source>
</evidence>
<dbReference type="EMBL" id="JACIGE010000002">
    <property type="protein sequence ID" value="MBB4246477.1"/>
    <property type="molecule type" value="Genomic_DNA"/>
</dbReference>
<dbReference type="RefSeq" id="WP_228273581.1">
    <property type="nucleotide sequence ID" value="NZ_JACIGE010000002.1"/>
</dbReference>
<name>A0A840FWL5_RHOTE</name>
<sequence>MMAARKLQESSSLLDAAAARVATPAKLVARQRPLLAAMAALGVLGLSGCAIGPDFVRPASTLPGQYAVSSGSEAATETTTEAAAIEPDWWKQFKDPVLDDLLDKALVQNADLRIAIARVEQAEAAAREAGGALLPQIDAQASGSRARYSSMNAIPLSGSTPVQRDARSAALTTSYELDVWGRVRRGYESVRASALASQYSRDAIRLSVASLVTNSYLALRAYDAQLAVADESLATRKTTLELIRTRVDAGLVSPLDQHQAEGNLAAIAAQTASLRLQRAQTEHQLALLVGVPDLHIAPGDLRQLPLPPLPPAGLPSSLVQARPDVRQAEENLVSANAGIGVAKAGYFPKFTLTGSLGSESKTLENLFSAGAGTWALGLGALMPIIDFGRTSARVDQATAQQKQSLVAYQNTLQTAFKEVKDALVSVRENTAGEAAQAARVEASAKALQIAQLRYDAGYSGYLDLLEAQRSNNDSLQSLISTRQARLTAAVDLFKALGGGWKDEIAPDGRKADAPR</sequence>
<evidence type="ECO:0000313" key="4">
    <source>
        <dbReference type="EMBL" id="MBB4246477.1"/>
    </source>
</evidence>
<dbReference type="PANTHER" id="PTHR30203:SF30">
    <property type="entry name" value="OUTER MEMBRANE PROTEIN-RELATED"/>
    <property type="match status" value="1"/>
</dbReference>
<dbReference type="Proteomes" id="UP000587070">
    <property type="component" value="Unassembled WGS sequence"/>
</dbReference>
<keyword evidence="3" id="KW-1133">Transmembrane helix</keyword>
<feature type="transmembrane region" description="Helical" evidence="3">
    <location>
        <begin position="34"/>
        <end position="53"/>
    </location>
</feature>
<dbReference type="AlphaFoldDB" id="A0A840FWL5"/>